<accession>A0ABQ1VB24</accession>
<sequence>MELFPYFIIRMASGKMKDLHGMEVPYSIGQANKVMEANAEIHQLKETITQLLFETIAKQGDTGLQNKLLQLKRDVHNQRPISKSMLGLFAIRTSPSLLELLHGYMRLENNLRVLKEDFERTYDQEIQQTYRQLHLLSKDVNLRKGIMLSNQTLVDNMDKYIPRLQATPPRKKEWQTILGMMKYMTRMTTKTSPFSTFNHIGLGKITKAKTGDWGHRGEWGAKSVIRLNNYLFAYLKEALLKIESFRKQRNVRLNPSATLKNGHFQFLANSNNIESFQQIPPSPINALIKEELTGKMVRYQCLLESLCQQVDAPHESLRDYLDRLIDVGFLEFNFSTSGMDPDWDIHFGKELAEMQGKTPLTVKLTAVLQELRALTTSLEESNERERNVILDIVHSRFISIYEELNEASSPHYSQRSRINEKKSGDGTFGQIHFEAFRLKPHQMVFEDSRHTAAFEVSGKVVVPLIDKLNTLCRLMGRFEVQLDRKDKLKHYFLLRYGGDQMVDVLDFYENYYRDVELPETDQGINMPGSPTDVHTVLEVPDIKARRERDDRWKRELAKALEPLLLQNPHHLDLSEELLEGINGSEKTEIPPSKSTQSLSAFMQLYKTEADGWKAAVNLTYAGYGRMYSRFLHAFSPDVSNLLRKKNEALGRDGLMTESTDASYFNANLRPPLMPFELEVPNGHRNLPEGRQIPITEVGITYRQQTDQLHLVHKPTGKPLYLFDLGFQSLRGRSQLYQLLERFTPATYIYPSLITETINASLYLNKLKKGAALVQFPRISFEHDIILQRRSWFFAKKSIPMRHPTESDAMFFLRLNQWRIKHDLPAEVFIFVTTPQEMATLTEKEKRRVGTDNQKPQYISFSNPILIRLFEKMAQKVPKVLKVEEMLPIASQLAEMNGNQIVNECIFQWNN</sequence>
<gene>
    <name evidence="2" type="ORF">GCM10011339_36190</name>
</gene>
<evidence type="ECO:0000313" key="3">
    <source>
        <dbReference type="Proteomes" id="UP000647339"/>
    </source>
</evidence>
<feature type="domain" description="Lantibiotic dehydratase N-terminal" evidence="1">
    <location>
        <begin position="141"/>
        <end position="829"/>
    </location>
</feature>
<protein>
    <recommendedName>
        <fullName evidence="1">Lantibiotic dehydratase N-terminal domain-containing protein</fullName>
    </recommendedName>
</protein>
<proteinExistence type="predicted"/>
<dbReference type="Pfam" id="PF04738">
    <property type="entry name" value="Lant_dehydr_N"/>
    <property type="match status" value="1"/>
</dbReference>
<dbReference type="EMBL" id="BMIU01000021">
    <property type="protein sequence ID" value="GGF44458.1"/>
    <property type="molecule type" value="Genomic_DNA"/>
</dbReference>
<organism evidence="2 3">
    <name type="scientific">Echinicola rosea</name>
    <dbReference type="NCBI Taxonomy" id="1807691"/>
    <lineage>
        <taxon>Bacteria</taxon>
        <taxon>Pseudomonadati</taxon>
        <taxon>Bacteroidota</taxon>
        <taxon>Cytophagia</taxon>
        <taxon>Cytophagales</taxon>
        <taxon>Cyclobacteriaceae</taxon>
        <taxon>Echinicola</taxon>
    </lineage>
</organism>
<keyword evidence="3" id="KW-1185">Reference proteome</keyword>
<comment type="caution">
    <text evidence="2">The sequence shown here is derived from an EMBL/GenBank/DDBJ whole genome shotgun (WGS) entry which is preliminary data.</text>
</comment>
<dbReference type="RefSeq" id="WP_137404409.1">
    <property type="nucleotide sequence ID" value="NZ_BMIU01000021.1"/>
</dbReference>
<dbReference type="Proteomes" id="UP000647339">
    <property type="component" value="Unassembled WGS sequence"/>
</dbReference>
<evidence type="ECO:0000313" key="2">
    <source>
        <dbReference type="EMBL" id="GGF44458.1"/>
    </source>
</evidence>
<name>A0ABQ1VB24_9BACT</name>
<dbReference type="InterPro" id="IPR006827">
    <property type="entry name" value="Lant_deHydtase_N"/>
</dbReference>
<evidence type="ECO:0000259" key="1">
    <source>
        <dbReference type="Pfam" id="PF04738"/>
    </source>
</evidence>
<reference evidence="3" key="1">
    <citation type="journal article" date="2019" name="Int. J. Syst. Evol. Microbiol.">
        <title>The Global Catalogue of Microorganisms (GCM) 10K type strain sequencing project: providing services to taxonomists for standard genome sequencing and annotation.</title>
        <authorList>
            <consortium name="The Broad Institute Genomics Platform"/>
            <consortium name="The Broad Institute Genome Sequencing Center for Infectious Disease"/>
            <person name="Wu L."/>
            <person name="Ma J."/>
        </authorList>
    </citation>
    <scope>NUCLEOTIDE SEQUENCE [LARGE SCALE GENOMIC DNA]</scope>
    <source>
        <strain evidence="3">CGMCC 1.15407</strain>
    </source>
</reference>